<accession>X6NXL9</accession>
<sequence>MKSVDEPLIKDQQAWTVDDSTTTSGDVPDIFSGRKEKNWLTSPLSSFESNCFLDPKHVGNTLQGYICRGKKIDVDSLENRSKLNELSKSWNCSDEDVKEKISKWPQTACIKVSIKVLMDKRLSIQGKYCAENIKREMQILKRLSKIDACPDSYVPFQKKKKKYNTLFCLMYTCVDVLFPCTYTCEHISKMNAGFCKYLTHWETPQRYYLAMEDGESKWQHVTKRISLEQYLTFLLHPFERKQPIAKFQKLARDKRVESDTFCCNNKTYLELSIAQRIFSKMADILHWLHSQRVAHLDISLGSFVINGRGSVQDPLIKLTNFGVARDYMNVPDEAIHHFECVGKKEYMAPE</sequence>
<comment type="caution">
    <text evidence="2">The sequence shown here is derived from an EMBL/GenBank/DDBJ whole genome shotgun (WGS) entry which is preliminary data.</text>
</comment>
<gene>
    <name evidence="2" type="ORF">RFI_07101</name>
</gene>
<dbReference type="GO" id="GO:0005524">
    <property type="term" value="F:ATP binding"/>
    <property type="evidence" value="ECO:0007669"/>
    <property type="project" value="InterPro"/>
</dbReference>
<reference evidence="2 3" key="1">
    <citation type="journal article" date="2013" name="Curr. Biol.">
        <title>The Genome of the Foraminiferan Reticulomyxa filosa.</title>
        <authorList>
            <person name="Glockner G."/>
            <person name="Hulsmann N."/>
            <person name="Schleicher M."/>
            <person name="Noegel A.A."/>
            <person name="Eichinger L."/>
            <person name="Gallinger C."/>
            <person name="Pawlowski J."/>
            <person name="Sierra R."/>
            <person name="Euteneuer U."/>
            <person name="Pillet L."/>
            <person name="Moustafa A."/>
            <person name="Platzer M."/>
            <person name="Groth M."/>
            <person name="Szafranski K."/>
            <person name="Schliwa M."/>
        </authorList>
    </citation>
    <scope>NUCLEOTIDE SEQUENCE [LARGE SCALE GENOMIC DNA]</scope>
</reference>
<evidence type="ECO:0000313" key="2">
    <source>
        <dbReference type="EMBL" id="ETO30017.1"/>
    </source>
</evidence>
<protein>
    <recommendedName>
        <fullName evidence="1">Protein kinase domain-containing protein</fullName>
    </recommendedName>
</protein>
<dbReference type="SUPFAM" id="SSF56112">
    <property type="entry name" value="Protein kinase-like (PK-like)"/>
    <property type="match status" value="1"/>
</dbReference>
<proteinExistence type="predicted"/>
<organism evidence="2 3">
    <name type="scientific">Reticulomyxa filosa</name>
    <dbReference type="NCBI Taxonomy" id="46433"/>
    <lineage>
        <taxon>Eukaryota</taxon>
        <taxon>Sar</taxon>
        <taxon>Rhizaria</taxon>
        <taxon>Retaria</taxon>
        <taxon>Foraminifera</taxon>
        <taxon>Monothalamids</taxon>
        <taxon>Reticulomyxidae</taxon>
        <taxon>Reticulomyxa</taxon>
    </lineage>
</organism>
<dbReference type="PROSITE" id="PS50011">
    <property type="entry name" value="PROTEIN_KINASE_DOM"/>
    <property type="match status" value="1"/>
</dbReference>
<dbReference type="EMBL" id="ASPP01005718">
    <property type="protein sequence ID" value="ETO30017.1"/>
    <property type="molecule type" value="Genomic_DNA"/>
</dbReference>
<dbReference type="GO" id="GO:0005634">
    <property type="term" value="C:nucleus"/>
    <property type="evidence" value="ECO:0007669"/>
    <property type="project" value="TreeGrafter"/>
</dbReference>
<dbReference type="InterPro" id="IPR011009">
    <property type="entry name" value="Kinase-like_dom_sf"/>
</dbReference>
<dbReference type="InterPro" id="IPR000719">
    <property type="entry name" value="Prot_kinase_dom"/>
</dbReference>
<evidence type="ECO:0000313" key="3">
    <source>
        <dbReference type="Proteomes" id="UP000023152"/>
    </source>
</evidence>
<feature type="domain" description="Protein kinase" evidence="1">
    <location>
        <begin position="52"/>
        <end position="350"/>
    </location>
</feature>
<dbReference type="GO" id="GO:0044773">
    <property type="term" value="P:mitotic DNA damage checkpoint signaling"/>
    <property type="evidence" value="ECO:0007669"/>
    <property type="project" value="TreeGrafter"/>
</dbReference>
<feature type="non-terminal residue" evidence="2">
    <location>
        <position position="350"/>
    </location>
</feature>
<dbReference type="GO" id="GO:0004674">
    <property type="term" value="F:protein serine/threonine kinase activity"/>
    <property type="evidence" value="ECO:0007669"/>
    <property type="project" value="TreeGrafter"/>
</dbReference>
<dbReference type="Pfam" id="PF00069">
    <property type="entry name" value="Pkinase"/>
    <property type="match status" value="1"/>
</dbReference>
<dbReference type="PANTHER" id="PTHR44167">
    <property type="entry name" value="OVARIAN-SPECIFIC SERINE/THREONINE-PROTEIN KINASE LOK-RELATED"/>
    <property type="match status" value="1"/>
</dbReference>
<dbReference type="Gene3D" id="1.10.510.10">
    <property type="entry name" value="Transferase(Phosphotransferase) domain 1"/>
    <property type="match status" value="1"/>
</dbReference>
<name>X6NXL9_RETFI</name>
<evidence type="ECO:0000259" key="1">
    <source>
        <dbReference type="PROSITE" id="PS50011"/>
    </source>
</evidence>
<dbReference type="Proteomes" id="UP000023152">
    <property type="component" value="Unassembled WGS sequence"/>
</dbReference>
<dbReference type="AlphaFoldDB" id="X6NXL9"/>
<keyword evidence="3" id="KW-1185">Reference proteome</keyword>
<dbReference type="PANTHER" id="PTHR44167:SF24">
    <property type="entry name" value="SERINE_THREONINE-PROTEIN KINASE CHK2"/>
    <property type="match status" value="1"/>
</dbReference>